<dbReference type="AlphaFoldDB" id="W9HGU6"/>
<proteinExistence type="predicted"/>
<name>W9HGU6_FUSOX</name>
<accession>W9HGU6</accession>
<gene>
    <name evidence="1" type="ORF">FOYG_16011</name>
</gene>
<protein>
    <submittedName>
        <fullName evidence="1">Uncharacterized protein</fullName>
    </submittedName>
</protein>
<evidence type="ECO:0000313" key="2">
    <source>
        <dbReference type="Proteomes" id="UP000030753"/>
    </source>
</evidence>
<evidence type="ECO:0000313" key="1">
    <source>
        <dbReference type="EMBL" id="EWY81798.1"/>
    </source>
</evidence>
<organism evidence="1 2">
    <name type="scientific">Fusarium oxysporum NRRL 32931</name>
    <dbReference type="NCBI Taxonomy" id="660029"/>
    <lineage>
        <taxon>Eukaryota</taxon>
        <taxon>Fungi</taxon>
        <taxon>Dikarya</taxon>
        <taxon>Ascomycota</taxon>
        <taxon>Pezizomycotina</taxon>
        <taxon>Sordariomycetes</taxon>
        <taxon>Hypocreomycetidae</taxon>
        <taxon>Hypocreales</taxon>
        <taxon>Nectriaceae</taxon>
        <taxon>Fusarium</taxon>
        <taxon>Fusarium oxysporum species complex</taxon>
    </lineage>
</organism>
<sequence length="81" mass="9566">MMMGRIRRWDDRIRRLRSVDRELRLMRLSITSLVILLPSRLLFCTFMASLSLRSVSLAMVLRTAVLRWMARTPSTNQLLCL</sequence>
<dbReference type="HOGENOM" id="CLU_2573971_0_0_1"/>
<dbReference type="Proteomes" id="UP000030753">
    <property type="component" value="Unassembled WGS sequence"/>
</dbReference>
<reference evidence="1 2" key="1">
    <citation type="submission" date="2011-06" db="EMBL/GenBank/DDBJ databases">
        <title>The Genome Sequence of Fusarium oxysporum FOSC 3-a.</title>
        <authorList>
            <consortium name="The Broad Institute Genome Sequencing Platform"/>
            <person name="Ma L.-J."/>
            <person name="Gale L.R."/>
            <person name="Schwartz D.C."/>
            <person name="Zhou S."/>
            <person name="Corby-Kistler H."/>
            <person name="Young S.K."/>
            <person name="Zeng Q."/>
            <person name="Gargeya S."/>
            <person name="Fitzgerald M."/>
            <person name="Haas B."/>
            <person name="Abouelleil A."/>
            <person name="Alvarado L."/>
            <person name="Arachchi H.M."/>
            <person name="Berlin A."/>
            <person name="Brown A."/>
            <person name="Chapman S.B."/>
            <person name="Chen Z."/>
            <person name="Dunbar C."/>
            <person name="Freedman E."/>
            <person name="Gearin G."/>
            <person name="Gellesch M."/>
            <person name="Goldberg J."/>
            <person name="Griggs A."/>
            <person name="Gujja S."/>
            <person name="Heiman D."/>
            <person name="Howarth C."/>
            <person name="Larson L."/>
            <person name="Lui A."/>
            <person name="MacDonald P.J.P."/>
            <person name="Mehta T."/>
            <person name="Montmayeur A."/>
            <person name="Murphy C."/>
            <person name="Neiman D."/>
            <person name="Pearson M."/>
            <person name="Priest M."/>
            <person name="Roberts A."/>
            <person name="Saif S."/>
            <person name="Shea T."/>
            <person name="Shenoy N."/>
            <person name="Sisk P."/>
            <person name="Stolte C."/>
            <person name="Sykes S."/>
            <person name="Wortman J."/>
            <person name="Nusbaum C."/>
            <person name="Birren B."/>
        </authorList>
    </citation>
    <scope>NUCLEOTIDE SEQUENCE [LARGE SCALE GENOMIC DNA]</scope>
    <source>
        <strain evidence="2">FOSC 3-a</strain>
    </source>
</reference>
<dbReference type="EMBL" id="JH717849">
    <property type="protein sequence ID" value="EWY81798.1"/>
    <property type="molecule type" value="Genomic_DNA"/>
</dbReference>